<feature type="domain" description="RCK C-terminal" evidence="8">
    <location>
        <begin position="207"/>
        <end position="292"/>
    </location>
</feature>
<keyword evidence="3 7" id="KW-0812">Transmembrane</keyword>
<accession>A0A428N5P1</accession>
<name>A0A428N5P1_9BACI</name>
<dbReference type="Proteomes" id="UP000275076">
    <property type="component" value="Unassembled WGS sequence"/>
</dbReference>
<keyword evidence="10" id="KW-1185">Reference proteome</keyword>
<dbReference type="InterPro" id="IPR051679">
    <property type="entry name" value="DASS-Related_Transporters"/>
</dbReference>
<feature type="transmembrane region" description="Helical" evidence="7">
    <location>
        <begin position="448"/>
        <end position="468"/>
    </location>
</feature>
<feature type="transmembrane region" description="Helical" evidence="7">
    <location>
        <begin position="6"/>
        <end position="23"/>
    </location>
</feature>
<feature type="transmembrane region" description="Helical" evidence="7">
    <location>
        <begin position="52"/>
        <end position="70"/>
    </location>
</feature>
<feature type="transmembrane region" description="Helical" evidence="7">
    <location>
        <begin position="28"/>
        <end position="46"/>
    </location>
</feature>
<dbReference type="Gene3D" id="3.30.70.1450">
    <property type="entry name" value="Regulator of K+ conductance, C-terminal domain"/>
    <property type="match status" value="2"/>
</dbReference>
<dbReference type="PANTHER" id="PTHR43652:SF2">
    <property type="entry name" value="BASIC AMINO ACID ANTIPORTER YFCC-RELATED"/>
    <property type="match status" value="1"/>
</dbReference>
<gene>
    <name evidence="9" type="ORF">D7Z54_09980</name>
</gene>
<dbReference type="Pfam" id="PF02080">
    <property type="entry name" value="TrkA_C"/>
    <property type="match status" value="1"/>
</dbReference>
<dbReference type="GO" id="GO:0005886">
    <property type="term" value="C:plasma membrane"/>
    <property type="evidence" value="ECO:0007669"/>
    <property type="project" value="TreeGrafter"/>
</dbReference>
<dbReference type="PROSITE" id="PS51202">
    <property type="entry name" value="RCK_C"/>
    <property type="match status" value="2"/>
</dbReference>
<dbReference type="SUPFAM" id="SSF116726">
    <property type="entry name" value="TrkA C-terminal domain-like"/>
    <property type="match status" value="2"/>
</dbReference>
<dbReference type="InterPro" id="IPR006037">
    <property type="entry name" value="RCK_C"/>
</dbReference>
<evidence type="ECO:0000256" key="7">
    <source>
        <dbReference type="SAM" id="Phobius"/>
    </source>
</evidence>
<reference evidence="9 10" key="1">
    <citation type="submission" date="2018-10" db="EMBL/GenBank/DDBJ databases">
        <title>Draft genome sequence of Bacillus salarius IM0101, isolated from a hypersaline soil in Inner Mongolia, China.</title>
        <authorList>
            <person name="Yamprayoonswat W."/>
            <person name="Boonvisut S."/>
            <person name="Jumpathong W."/>
            <person name="Sittihan S."/>
            <person name="Ruangsuj P."/>
            <person name="Wanthongcharoen S."/>
            <person name="Thongpramul N."/>
            <person name="Pimmason S."/>
            <person name="Yu B."/>
            <person name="Yasawong M."/>
        </authorList>
    </citation>
    <scope>NUCLEOTIDE SEQUENCE [LARGE SCALE GENOMIC DNA]</scope>
    <source>
        <strain evidence="9 10">IM0101</strain>
    </source>
</reference>
<sequence length="593" mass="65641">MTWEMIVTVVVIMAMMVTLIKEFARPEYVLLSALFVLLLTGVLNPQEAVKGFFNQGMLTIGLLCIVAGAVQRSGMAERFIDYVLNKGKTPRDSLLRILIPSSIFSGVLNNTPIVAAFTPIVRQWCEKHDVAPSKFLLPISYATIAGGTMTLIGTSTNLVVHGMLVERGYEGFTFFQLAIIGVPITIVLITFMILVGMKMLPNRKPVMPYYSGETEQKQFSAEMVVNRNGGFAGQTLKQVGLHQENGIRLIGVIRNKKVQTEFSPYYILQEGDRLLLRGRIQEIAAMERKKGLGLVTGATYQLEGLRQGENRLLEVVVTHYSSILFKKIKDILFPQQFDAAILGVHRYQEPLEDRMKDITIKPGDTLLLLAGPDFEKRTSSRNEFTVLHGRDNPFKSLPSWKGLLPILLLVIMVFLATAEIISIFTAALLTAVLVLGLKIIPLREAKNYIPFQVLIVIAAALGIGEAMLKTGAATYIAETLIYWMTPFGLFGIFILMYILTNIFTEMITNNAAAIIMLPVSIETASLLDVSITPFAIIVAIAASASFMTPIGYQTNLFVYGQGGYRFADFMKVGVPVSLIVMSMTISITWLVWV</sequence>
<feature type="transmembrane region" description="Helical" evidence="7">
    <location>
        <begin position="534"/>
        <end position="552"/>
    </location>
</feature>
<dbReference type="AlphaFoldDB" id="A0A428N5P1"/>
<keyword evidence="5 7" id="KW-1133">Transmembrane helix</keyword>
<evidence type="ECO:0000256" key="6">
    <source>
        <dbReference type="ARBA" id="ARBA00023136"/>
    </source>
</evidence>
<evidence type="ECO:0000259" key="8">
    <source>
        <dbReference type="PROSITE" id="PS51202"/>
    </source>
</evidence>
<evidence type="ECO:0000256" key="4">
    <source>
        <dbReference type="ARBA" id="ARBA00022737"/>
    </source>
</evidence>
<evidence type="ECO:0000313" key="10">
    <source>
        <dbReference type="Proteomes" id="UP000275076"/>
    </source>
</evidence>
<dbReference type="GO" id="GO:0008324">
    <property type="term" value="F:monoatomic cation transmembrane transporter activity"/>
    <property type="evidence" value="ECO:0007669"/>
    <property type="project" value="InterPro"/>
</dbReference>
<organism evidence="9 10">
    <name type="scientific">Salibacterium salarium</name>
    <dbReference type="NCBI Taxonomy" id="284579"/>
    <lineage>
        <taxon>Bacteria</taxon>
        <taxon>Bacillati</taxon>
        <taxon>Bacillota</taxon>
        <taxon>Bacilli</taxon>
        <taxon>Bacillales</taxon>
        <taxon>Bacillaceae</taxon>
    </lineage>
</organism>
<dbReference type="InterPro" id="IPR004680">
    <property type="entry name" value="Cit_transptr-like_dom"/>
</dbReference>
<feature type="transmembrane region" description="Helical" evidence="7">
    <location>
        <begin position="506"/>
        <end position="527"/>
    </location>
</feature>
<feature type="transmembrane region" description="Helical" evidence="7">
    <location>
        <begin position="572"/>
        <end position="592"/>
    </location>
</feature>
<dbReference type="InterPro" id="IPR036721">
    <property type="entry name" value="RCK_C_sf"/>
</dbReference>
<evidence type="ECO:0000256" key="2">
    <source>
        <dbReference type="ARBA" id="ARBA00022448"/>
    </source>
</evidence>
<keyword evidence="6 7" id="KW-0472">Membrane</keyword>
<protein>
    <submittedName>
        <fullName evidence="9">SLC13 family permease</fullName>
    </submittedName>
</protein>
<feature type="transmembrane region" description="Helical" evidence="7">
    <location>
        <begin position="403"/>
        <end position="436"/>
    </location>
</feature>
<comment type="caution">
    <text evidence="9">The sequence shown here is derived from an EMBL/GenBank/DDBJ whole genome shotgun (WGS) entry which is preliminary data.</text>
</comment>
<feature type="transmembrane region" description="Helical" evidence="7">
    <location>
        <begin position="135"/>
        <end position="154"/>
    </location>
</feature>
<evidence type="ECO:0000256" key="3">
    <source>
        <dbReference type="ARBA" id="ARBA00022692"/>
    </source>
</evidence>
<evidence type="ECO:0000256" key="1">
    <source>
        <dbReference type="ARBA" id="ARBA00004141"/>
    </source>
</evidence>
<dbReference type="RefSeq" id="WP_125555685.1">
    <property type="nucleotide sequence ID" value="NZ_RBVX01000007.1"/>
</dbReference>
<dbReference type="PANTHER" id="PTHR43652">
    <property type="entry name" value="BASIC AMINO ACID ANTIPORTER YFCC-RELATED"/>
    <property type="match status" value="1"/>
</dbReference>
<dbReference type="GO" id="GO:0006813">
    <property type="term" value="P:potassium ion transport"/>
    <property type="evidence" value="ECO:0007669"/>
    <property type="project" value="InterPro"/>
</dbReference>
<keyword evidence="4" id="KW-0677">Repeat</keyword>
<evidence type="ECO:0000313" key="9">
    <source>
        <dbReference type="EMBL" id="RSL33628.1"/>
    </source>
</evidence>
<dbReference type="Pfam" id="PF03600">
    <property type="entry name" value="CitMHS"/>
    <property type="match status" value="1"/>
</dbReference>
<dbReference type="EMBL" id="RBVX01000007">
    <property type="protein sequence ID" value="RSL33628.1"/>
    <property type="molecule type" value="Genomic_DNA"/>
</dbReference>
<keyword evidence="2" id="KW-0813">Transport</keyword>
<dbReference type="OrthoDB" id="9765532at2"/>
<evidence type="ECO:0000256" key="5">
    <source>
        <dbReference type="ARBA" id="ARBA00022989"/>
    </source>
</evidence>
<feature type="transmembrane region" description="Helical" evidence="7">
    <location>
        <begin position="174"/>
        <end position="197"/>
    </location>
</feature>
<comment type="subcellular location">
    <subcellularLocation>
        <location evidence="1">Membrane</location>
        <topology evidence="1">Multi-pass membrane protein</topology>
    </subcellularLocation>
</comment>
<feature type="transmembrane region" description="Helical" evidence="7">
    <location>
        <begin position="480"/>
        <end position="500"/>
    </location>
</feature>
<feature type="domain" description="RCK C-terminal" evidence="8">
    <location>
        <begin position="300"/>
        <end position="384"/>
    </location>
</feature>
<proteinExistence type="predicted"/>